<feature type="chain" id="PRO_5005812722" evidence="4">
    <location>
        <begin position="22"/>
        <end position="419"/>
    </location>
</feature>
<evidence type="ECO:0000256" key="1">
    <source>
        <dbReference type="ARBA" id="ARBA00010062"/>
    </source>
</evidence>
<dbReference type="OrthoDB" id="9783240at2"/>
<evidence type="ECO:0000313" key="8">
    <source>
        <dbReference type="Proteomes" id="UP000053096"/>
    </source>
</evidence>
<sequence length="419" mass="44565">MPSPVAFVLGLALLAGSAAHAESPAPIRLGEAHAQPDTSDFGQGWRMALDEINQAAGVLGRPLEVVAVDLSSGEARPADIALLFDGVSDSALALQASRQAAAWRLPYLAGRAQTDRLIWQEGNRYTFRLPPSTRMRIAALAPRALALRQKRWALVYTQSQRGEEEAATFASMMTAFQSKTEIVSRLAVAPGQADAELLRAVGESRPQALFLALDGPDLAAFTRLVLEQPPADRLPAVLTHGEDLPGPAPAGWIAAAHGDSDSQAGFASAYTARTGRAPTLPALQGYITLQTLAQALRLAQSTDAEKLADALQGLQLDTPLGPIQYRKIDHQSTMGLFVGAWDDALRYIDGSRLQLPDGAAYRMRDLSKPARPAPAVPEAAQENTQEAAQENTQEAARTPPAYDVSRFASGGAALSAWPD</sequence>
<evidence type="ECO:0000313" key="7">
    <source>
        <dbReference type="EMBL" id="CUI88193.1"/>
    </source>
</evidence>
<evidence type="ECO:0000313" key="6">
    <source>
        <dbReference type="EMBL" id="ANY15304.1"/>
    </source>
</evidence>
<dbReference type="Gene3D" id="3.40.50.2300">
    <property type="match status" value="2"/>
</dbReference>
<comment type="similarity">
    <text evidence="1">Belongs to the leucine-binding protein family.</text>
</comment>
<keyword evidence="2 4" id="KW-0732">Signal</keyword>
<dbReference type="InterPro" id="IPR051010">
    <property type="entry name" value="BCAA_transport"/>
</dbReference>
<dbReference type="AlphaFoldDB" id="A0A0M7G2D8"/>
<reference evidence="6 9" key="2">
    <citation type="submission" date="2016-07" db="EMBL/GenBank/DDBJ databases">
        <title>Complete genome sequences of Bordetella pseudohinzii.</title>
        <authorList>
            <person name="Spilker T."/>
            <person name="Darrah R."/>
            <person name="LiPuma J.J."/>
        </authorList>
    </citation>
    <scope>NUCLEOTIDE SEQUENCE [LARGE SCALE GENOMIC DNA]</scope>
    <source>
        <strain evidence="6 9">HI4681</strain>
    </source>
</reference>
<dbReference type="KEGG" id="bpdz:BBN53_05020"/>
<feature type="domain" description="Leucine-binding protein" evidence="5">
    <location>
        <begin position="40"/>
        <end position="342"/>
    </location>
</feature>
<keyword evidence="9" id="KW-1185">Reference proteome</keyword>
<proteinExistence type="inferred from homology"/>
<feature type="region of interest" description="Disordered" evidence="3">
    <location>
        <begin position="368"/>
        <end position="403"/>
    </location>
</feature>
<evidence type="ECO:0000256" key="2">
    <source>
        <dbReference type="ARBA" id="ARBA00022729"/>
    </source>
</evidence>
<dbReference type="InterPro" id="IPR028082">
    <property type="entry name" value="Peripla_BP_I"/>
</dbReference>
<dbReference type="Proteomes" id="UP000053096">
    <property type="component" value="Unassembled WGS sequence"/>
</dbReference>
<dbReference type="InterPro" id="IPR028081">
    <property type="entry name" value="Leu-bd"/>
</dbReference>
<dbReference type="PANTHER" id="PTHR30483">
    <property type="entry name" value="LEUCINE-SPECIFIC-BINDING PROTEIN"/>
    <property type="match status" value="1"/>
</dbReference>
<evidence type="ECO:0000256" key="4">
    <source>
        <dbReference type="SAM" id="SignalP"/>
    </source>
</evidence>
<protein>
    <submittedName>
        <fullName evidence="7">Urea ABC transporter, urea binding protein</fullName>
    </submittedName>
</protein>
<gene>
    <name evidence="6" type="ORF">BBN53_05020</name>
    <name evidence="7" type="ORF">ERS370011_02705</name>
</gene>
<reference evidence="7 8" key="1">
    <citation type="submission" date="2015-09" db="EMBL/GenBank/DDBJ databases">
        <authorList>
            <person name="Jackson K.R."/>
            <person name="Lunt B.L."/>
            <person name="Fisher J.N.B."/>
            <person name="Gardner A.V."/>
            <person name="Bailey M.E."/>
            <person name="Deus L.M."/>
            <person name="Earl A.S."/>
            <person name="Gibby P.D."/>
            <person name="Hartmann K.A."/>
            <person name="Liu J.E."/>
            <person name="Manci A.M."/>
            <person name="Nielsen D.A."/>
            <person name="Solomon M.B."/>
            <person name="Breakwell D.P."/>
            <person name="Burnett S.H."/>
            <person name="Grose J.H."/>
        </authorList>
    </citation>
    <scope>NUCLEOTIDE SEQUENCE [LARGE SCALE GENOMIC DNA]</scope>
    <source>
        <strain evidence="7 8">2789STDY5608636</strain>
    </source>
</reference>
<dbReference type="PANTHER" id="PTHR30483:SF37">
    <property type="entry name" value="ABC TRANSPORTER SUBSTRATE-BINDING PROTEIN"/>
    <property type="match status" value="1"/>
</dbReference>
<dbReference type="Pfam" id="PF13458">
    <property type="entry name" value="Peripla_BP_6"/>
    <property type="match status" value="1"/>
</dbReference>
<evidence type="ECO:0000259" key="5">
    <source>
        <dbReference type="Pfam" id="PF13458"/>
    </source>
</evidence>
<feature type="signal peptide" evidence="4">
    <location>
        <begin position="1"/>
        <end position="21"/>
    </location>
</feature>
<evidence type="ECO:0000313" key="9">
    <source>
        <dbReference type="Proteomes" id="UP000092950"/>
    </source>
</evidence>
<dbReference type="EMBL" id="CP016440">
    <property type="protein sequence ID" value="ANY15304.1"/>
    <property type="molecule type" value="Genomic_DNA"/>
</dbReference>
<organism evidence="7 8">
    <name type="scientific">Bordetella pseudohinzii</name>
    <dbReference type="NCBI Taxonomy" id="1331258"/>
    <lineage>
        <taxon>Bacteria</taxon>
        <taxon>Pseudomonadati</taxon>
        <taxon>Pseudomonadota</taxon>
        <taxon>Betaproteobacteria</taxon>
        <taxon>Burkholderiales</taxon>
        <taxon>Alcaligenaceae</taxon>
        <taxon>Bordetella</taxon>
    </lineage>
</organism>
<dbReference type="SUPFAM" id="SSF53822">
    <property type="entry name" value="Periplasmic binding protein-like I"/>
    <property type="match status" value="1"/>
</dbReference>
<evidence type="ECO:0000256" key="3">
    <source>
        <dbReference type="SAM" id="MobiDB-lite"/>
    </source>
</evidence>
<name>A0A0M7G2D8_9BORD</name>
<feature type="compositionally biased region" description="Low complexity" evidence="3">
    <location>
        <begin position="376"/>
        <end position="396"/>
    </location>
</feature>
<accession>A0A0M7G2D8</accession>
<dbReference type="EMBL" id="CYTV01000006">
    <property type="protein sequence ID" value="CUI88193.1"/>
    <property type="molecule type" value="Genomic_DNA"/>
</dbReference>
<dbReference type="Proteomes" id="UP000092950">
    <property type="component" value="Chromosome"/>
</dbReference>
<dbReference type="RefSeq" id="WP_068945271.1">
    <property type="nucleotide sequence ID" value="NZ_CAJGUP010000206.1"/>
</dbReference>